<dbReference type="KEGG" id="svu:B1H20_09400"/>
<organism evidence="1 2">
    <name type="scientific">Streptomyces violaceoruber</name>
    <dbReference type="NCBI Taxonomy" id="1935"/>
    <lineage>
        <taxon>Bacteria</taxon>
        <taxon>Bacillati</taxon>
        <taxon>Actinomycetota</taxon>
        <taxon>Actinomycetes</taxon>
        <taxon>Kitasatosporales</taxon>
        <taxon>Streptomycetaceae</taxon>
        <taxon>Streptomyces</taxon>
        <taxon>Streptomyces violaceoruber group</taxon>
    </lineage>
</organism>
<reference evidence="1 2" key="1">
    <citation type="submission" date="2017-03" db="EMBL/GenBank/DDBJ databases">
        <title>Complete Genome Sequence of a natural compounds producer, Streptomyces violaceus S21.</title>
        <authorList>
            <person name="Zhong C."/>
            <person name="Zhao Z."/>
            <person name="Fu J."/>
            <person name="Zong G."/>
            <person name="Qin R."/>
            <person name="Cao G."/>
        </authorList>
    </citation>
    <scope>NUCLEOTIDE SEQUENCE [LARGE SCALE GENOMIC DNA]</scope>
    <source>
        <strain evidence="1 2">S21</strain>
    </source>
</reference>
<dbReference type="STRING" id="1935.B1H20_09400"/>
<dbReference type="AlphaFoldDB" id="A0A1V0U8M8"/>
<dbReference type="Pfam" id="PF19859">
    <property type="entry name" value="DUF6333"/>
    <property type="match status" value="1"/>
</dbReference>
<protein>
    <submittedName>
        <fullName evidence="1">Uncharacterized protein</fullName>
    </submittedName>
</protein>
<proteinExistence type="predicted"/>
<evidence type="ECO:0000313" key="2">
    <source>
        <dbReference type="Proteomes" id="UP000192445"/>
    </source>
</evidence>
<name>A0A1V0U8M8_STRVN</name>
<gene>
    <name evidence="1" type="ORF">B1H20_09400</name>
</gene>
<sequence length="241" mass="26272">MARMTNTDHWTSAPDRTVRGGMGLCHLTVAQPPFDVDARDLPAQDPAAARAFAESCPSVEEVREDIGPRSVLTPLPSSVREDLDIVHAGAWGGMLSIADPAFATDGNHEPLLAAATVLRERFPDARIVGRVAYHGGGEHTEDVVWLPDGAMFHASGWFGDEPFVVSGDPRAVIASLELKRWQLDNAGVDLREDANEVEWARLAGLALGPSDPWGWEEIRTTAFRVRHAEDAVRAMEALYFV</sequence>
<evidence type="ECO:0000313" key="1">
    <source>
        <dbReference type="EMBL" id="ARF61594.1"/>
    </source>
</evidence>
<dbReference type="Proteomes" id="UP000192445">
    <property type="component" value="Chromosome"/>
</dbReference>
<dbReference type="EMBL" id="CP020570">
    <property type="protein sequence ID" value="ARF61594.1"/>
    <property type="molecule type" value="Genomic_DNA"/>
</dbReference>
<accession>A0A1V0U8M8</accession>
<dbReference type="OrthoDB" id="3698245at2"/>